<dbReference type="Pfam" id="PF00610">
    <property type="entry name" value="DEP"/>
    <property type="match status" value="1"/>
</dbReference>
<dbReference type="PANTHER" id="PTHR45746:SF5">
    <property type="entry name" value="REGULATOR OF G-PROTEIN SIGNALING 7"/>
    <property type="match status" value="1"/>
</dbReference>
<dbReference type="InterPro" id="IPR036284">
    <property type="entry name" value="GGL_sf"/>
</dbReference>
<dbReference type="SMART" id="SM00049">
    <property type="entry name" value="DEP"/>
    <property type="match status" value="1"/>
</dbReference>
<dbReference type="Gene3D" id="4.10.260.10">
    <property type="entry name" value="Transducin (heterotrimeric G protein), gamma chain"/>
    <property type="match status" value="1"/>
</dbReference>
<dbReference type="GO" id="GO:0007186">
    <property type="term" value="P:G protein-coupled receptor signaling pathway"/>
    <property type="evidence" value="ECO:0007669"/>
    <property type="project" value="InterPro"/>
</dbReference>
<evidence type="ECO:0000313" key="5">
    <source>
        <dbReference type="EMBL" id="KAK7580089.1"/>
    </source>
</evidence>
<dbReference type="PROSITE" id="PS50132">
    <property type="entry name" value="RGS"/>
    <property type="match status" value="1"/>
</dbReference>
<dbReference type="SUPFAM" id="SSF46785">
    <property type="entry name" value="Winged helix' DNA-binding domain"/>
    <property type="match status" value="1"/>
</dbReference>
<evidence type="ECO:0000259" key="4">
    <source>
        <dbReference type="PROSITE" id="PS50186"/>
    </source>
</evidence>
<dbReference type="Gene3D" id="1.10.1240.60">
    <property type="match status" value="1"/>
</dbReference>
<gene>
    <name evidence="5" type="ORF">V9T40_000718</name>
</gene>
<feature type="domain" description="RGS" evidence="3">
    <location>
        <begin position="284"/>
        <end position="400"/>
    </location>
</feature>
<dbReference type="Pfam" id="PF00615">
    <property type="entry name" value="RGS"/>
    <property type="match status" value="1"/>
</dbReference>
<dbReference type="InterPro" id="IPR040759">
    <property type="entry name" value="RGS_DHEX"/>
</dbReference>
<dbReference type="Proteomes" id="UP001367676">
    <property type="component" value="Unassembled WGS sequence"/>
</dbReference>
<dbReference type="SUPFAM" id="SSF48670">
    <property type="entry name" value="Transducin (heterotrimeric G protein), gamma chain"/>
    <property type="match status" value="1"/>
</dbReference>
<dbReference type="PRINTS" id="PR01301">
    <property type="entry name" value="RGSPROTEIN"/>
</dbReference>
<dbReference type="GO" id="GO:0008277">
    <property type="term" value="P:regulation of G protein-coupled receptor signaling pathway"/>
    <property type="evidence" value="ECO:0007669"/>
    <property type="project" value="InterPro"/>
</dbReference>
<dbReference type="InterPro" id="IPR036390">
    <property type="entry name" value="WH_DNA-bd_sf"/>
</dbReference>
<comment type="caution">
    <text evidence="5">The sequence shown here is derived from an EMBL/GenBank/DDBJ whole genome shotgun (WGS) entry which is preliminary data.</text>
</comment>
<dbReference type="CDD" id="cd04450">
    <property type="entry name" value="DEP_RGS7-like"/>
    <property type="match status" value="1"/>
</dbReference>
<dbReference type="SUPFAM" id="SSF48097">
    <property type="entry name" value="Regulator of G-protein signaling, RGS"/>
    <property type="match status" value="1"/>
</dbReference>
<dbReference type="GO" id="GO:0005886">
    <property type="term" value="C:plasma membrane"/>
    <property type="evidence" value="ECO:0007669"/>
    <property type="project" value="TreeGrafter"/>
</dbReference>
<evidence type="ECO:0000256" key="2">
    <source>
        <dbReference type="SAM" id="MobiDB-lite"/>
    </source>
</evidence>
<dbReference type="GO" id="GO:0009968">
    <property type="term" value="P:negative regulation of signal transduction"/>
    <property type="evidence" value="ECO:0007669"/>
    <property type="project" value="UniProtKB-KW"/>
</dbReference>
<feature type="compositionally biased region" description="Low complexity" evidence="2">
    <location>
        <begin position="600"/>
        <end position="610"/>
    </location>
</feature>
<dbReference type="SMART" id="SM01224">
    <property type="entry name" value="G_gamma"/>
    <property type="match status" value="1"/>
</dbReference>
<keyword evidence="1" id="KW-0734">Signal transduction inhibitor</keyword>
<feature type="compositionally biased region" description="Low complexity" evidence="2">
    <location>
        <begin position="707"/>
        <end position="722"/>
    </location>
</feature>
<dbReference type="InterPro" id="IPR016137">
    <property type="entry name" value="RGS"/>
</dbReference>
<dbReference type="GO" id="GO:0005096">
    <property type="term" value="F:GTPase activator activity"/>
    <property type="evidence" value="ECO:0007669"/>
    <property type="project" value="TreeGrafter"/>
</dbReference>
<dbReference type="InterPro" id="IPR036388">
    <property type="entry name" value="WH-like_DNA-bd_sf"/>
</dbReference>
<dbReference type="EMBL" id="JBBCAQ010000034">
    <property type="protein sequence ID" value="KAK7580089.1"/>
    <property type="molecule type" value="Genomic_DNA"/>
</dbReference>
<organism evidence="5 6">
    <name type="scientific">Parthenolecanium corni</name>
    <dbReference type="NCBI Taxonomy" id="536013"/>
    <lineage>
        <taxon>Eukaryota</taxon>
        <taxon>Metazoa</taxon>
        <taxon>Ecdysozoa</taxon>
        <taxon>Arthropoda</taxon>
        <taxon>Hexapoda</taxon>
        <taxon>Insecta</taxon>
        <taxon>Pterygota</taxon>
        <taxon>Neoptera</taxon>
        <taxon>Paraneoptera</taxon>
        <taxon>Hemiptera</taxon>
        <taxon>Sternorrhyncha</taxon>
        <taxon>Coccoidea</taxon>
        <taxon>Coccidae</taxon>
        <taxon>Parthenolecanium</taxon>
    </lineage>
</organism>
<dbReference type="InterPro" id="IPR000591">
    <property type="entry name" value="DEP_dom"/>
</dbReference>
<dbReference type="CDD" id="cd00068">
    <property type="entry name" value="GGL"/>
    <property type="match status" value="1"/>
</dbReference>
<accession>A0AAN9TDG9</accession>
<keyword evidence="6" id="KW-1185">Reference proteome</keyword>
<dbReference type="InterPro" id="IPR047016">
    <property type="entry name" value="RGS6/7/9/11"/>
</dbReference>
<feature type="region of interest" description="Disordered" evidence="2">
    <location>
        <begin position="447"/>
        <end position="468"/>
    </location>
</feature>
<dbReference type="Pfam" id="PF18148">
    <property type="entry name" value="RGS_DHEX"/>
    <property type="match status" value="1"/>
</dbReference>
<feature type="region of interest" description="Disordered" evidence="2">
    <location>
        <begin position="589"/>
        <end position="635"/>
    </location>
</feature>
<dbReference type="InterPro" id="IPR034483">
    <property type="entry name" value="RGS_Egl-10"/>
</dbReference>
<dbReference type="SMART" id="SM00315">
    <property type="entry name" value="RGS"/>
    <property type="match status" value="1"/>
</dbReference>
<dbReference type="Gene3D" id="1.10.167.10">
    <property type="entry name" value="Regulator of G-protein Signalling 4, domain 2"/>
    <property type="match status" value="1"/>
</dbReference>
<dbReference type="SMART" id="SM00224">
    <property type="entry name" value="GGL"/>
    <property type="match status" value="1"/>
</dbReference>
<feature type="compositionally biased region" description="Basic and acidic residues" evidence="2">
    <location>
        <begin position="458"/>
        <end position="468"/>
    </location>
</feature>
<dbReference type="InterPro" id="IPR044926">
    <property type="entry name" value="RGS_subdomain_2"/>
</dbReference>
<dbReference type="InterPro" id="IPR047017">
    <property type="entry name" value="RGS6/7/9/11_DHEX_sf"/>
</dbReference>
<evidence type="ECO:0000313" key="6">
    <source>
        <dbReference type="Proteomes" id="UP001367676"/>
    </source>
</evidence>
<proteinExistence type="predicted"/>
<evidence type="ECO:0000256" key="1">
    <source>
        <dbReference type="ARBA" id="ARBA00022700"/>
    </source>
</evidence>
<name>A0AAN9TDG9_9HEMI</name>
<feature type="compositionally biased region" description="Pro residues" evidence="2">
    <location>
        <begin position="697"/>
        <end position="706"/>
    </location>
</feature>
<dbReference type="AlphaFoldDB" id="A0AAN9TDG9"/>
<dbReference type="Gene3D" id="1.10.10.10">
    <property type="entry name" value="Winged helix-like DNA-binding domain superfamily/Winged helix DNA-binding domain"/>
    <property type="match status" value="1"/>
</dbReference>
<dbReference type="InterPro" id="IPR036305">
    <property type="entry name" value="RGS_sf"/>
</dbReference>
<dbReference type="GO" id="GO:0005737">
    <property type="term" value="C:cytoplasm"/>
    <property type="evidence" value="ECO:0007669"/>
    <property type="project" value="TreeGrafter"/>
</dbReference>
<dbReference type="GO" id="GO:0043005">
    <property type="term" value="C:neuron projection"/>
    <property type="evidence" value="ECO:0007669"/>
    <property type="project" value="TreeGrafter"/>
</dbReference>
<dbReference type="PROSITE" id="PS50186">
    <property type="entry name" value="DEP"/>
    <property type="match status" value="1"/>
</dbReference>
<evidence type="ECO:0000259" key="3">
    <source>
        <dbReference type="PROSITE" id="PS50132"/>
    </source>
</evidence>
<dbReference type="GO" id="GO:0035556">
    <property type="term" value="P:intracellular signal transduction"/>
    <property type="evidence" value="ECO:0007669"/>
    <property type="project" value="InterPro"/>
</dbReference>
<dbReference type="CDD" id="cd08705">
    <property type="entry name" value="RGS_R7-like"/>
    <property type="match status" value="1"/>
</dbReference>
<evidence type="ECO:0008006" key="7">
    <source>
        <dbReference type="Google" id="ProtNLM"/>
    </source>
</evidence>
<dbReference type="FunFam" id="1.10.167.10:FF:000001">
    <property type="entry name" value="Putative regulator of g-protein signaling 12"/>
    <property type="match status" value="1"/>
</dbReference>
<feature type="compositionally biased region" description="Basic and acidic residues" evidence="2">
    <location>
        <begin position="750"/>
        <end position="759"/>
    </location>
</feature>
<dbReference type="Pfam" id="PF00631">
    <property type="entry name" value="G-gamma"/>
    <property type="match status" value="1"/>
</dbReference>
<dbReference type="InterPro" id="IPR015898">
    <property type="entry name" value="G-protein_gamma-like_dom"/>
</dbReference>
<sequence length="816" mass="90376">MEKLVQEMQQEERGVQVRSQKQFLTSIPAAFTGTEVISWLKARFEPEDNLEAVNLANQLCHYGYFFPVSDWKNLEVKDDGSLYRFQIPYYWPNPNKFPDNFDYAVYLAKRISRNKQKHSLEDYELEALNSLMKNLANKWDVVDMQAQEQMKLTKDRKKGDKVISDSQERAFWRVYRPPPGYSSSLELVPIRSVGSGGIKKRRSSQEIKREVEFLKSCVERTRAKVSVALESLLQFSETYHEYDPMVTAPNPSNPWISDDSTFWQLNSSRVEVPTEKRVKRWALSMEELVCDETGLEEFTNYLRKEYSHENIRFWLAAKDLRTSSQPQILRKVKKIYDEFLAPGAPCEVNIDGKTMEKTQSELKNPSRFTFDAAAEHVYTLLLKKDCYPRFIRSEHYKNLLASALQPTGKRKFDFFGFGAAQARARFPAATKAASSCASQSQQCHPLSTAASSNITKRRGSDRSLTESSHELGVPYKVAHSHSQSNIMDVANRDTAESAERWNTDEVCPWEAADAPPDRSPRLQPCSLMGEDSAPAAAAEVAATSSRKNSTFLDSSSSSDVSASIMVEVTERLKKSCGFQETISRFSRRSSSAVNAAKAGSSGSNRPSVSSTEDLTGTPFRSFDSNPSAGASDKECGGASDELIAVASCSSSSSHPRRRSITALIGGRKLSASNTTPVIINVSTVSEQGEQKGSEQPQQPPPSPPMASPAMAAAADSLFASSSTMNPTSASTSKRKKHTKTASAGSVTGLKKSESVEVKTEAPSFTRAASTSGEGQSREEGTDGGASPNEICPWENEENCKVKTSNYTKFYETLGYL</sequence>
<feature type="domain" description="DEP" evidence="4">
    <location>
        <begin position="11"/>
        <end position="87"/>
    </location>
</feature>
<protein>
    <recommendedName>
        <fullName evidence="7">Regulator of G-protein signaling 7</fullName>
    </recommendedName>
</protein>
<feature type="region of interest" description="Disordered" evidence="2">
    <location>
        <begin position="685"/>
        <end position="794"/>
    </location>
</feature>
<reference evidence="5 6" key="1">
    <citation type="submission" date="2024-03" db="EMBL/GenBank/DDBJ databases">
        <title>Adaptation during the transition from Ophiocordyceps entomopathogen to insect associate is accompanied by gene loss and intensified selection.</title>
        <authorList>
            <person name="Ward C.M."/>
            <person name="Onetto C.A."/>
            <person name="Borneman A.R."/>
        </authorList>
    </citation>
    <scope>NUCLEOTIDE SEQUENCE [LARGE SCALE GENOMIC DNA]</scope>
    <source>
        <strain evidence="5">AWRI1</strain>
        <tissue evidence="5">Single Adult Female</tissue>
    </source>
</reference>
<dbReference type="PANTHER" id="PTHR45746">
    <property type="entry name" value="LP21163P"/>
    <property type="match status" value="1"/>
</dbReference>